<comment type="caution">
    <text evidence="2">The sequence shown here is derived from an EMBL/GenBank/DDBJ whole genome shotgun (WGS) entry which is preliminary data.</text>
</comment>
<sequence>MDFPKKSGWLIGAGVLLGAVGAKALTGPTAKKCYVQGVAKGLQAKAAYEGIVEQAKAEVDDIVAQASYINVQSSLAGEPSAAADEPSAVEPAKFKADSAQASKK</sequence>
<evidence type="ECO:0000313" key="3">
    <source>
        <dbReference type="Proteomes" id="UP000278632"/>
    </source>
</evidence>
<keyword evidence="3" id="KW-1185">Reference proteome</keyword>
<evidence type="ECO:0000256" key="1">
    <source>
        <dbReference type="SAM" id="MobiDB-lite"/>
    </source>
</evidence>
<dbReference type="RefSeq" id="WP_123191794.1">
    <property type="nucleotide sequence ID" value="NZ_QICD01000005.1"/>
</dbReference>
<name>A0A3N0BGF8_9ACTN</name>
<dbReference type="Pfam" id="PF19605">
    <property type="entry name" value="DUF6110"/>
    <property type="match status" value="1"/>
</dbReference>
<proteinExistence type="predicted"/>
<organism evidence="2 3">
    <name type="scientific">Paraeggerthella hongkongensis</name>
    <dbReference type="NCBI Taxonomy" id="230658"/>
    <lineage>
        <taxon>Bacteria</taxon>
        <taxon>Bacillati</taxon>
        <taxon>Actinomycetota</taxon>
        <taxon>Coriobacteriia</taxon>
        <taxon>Eggerthellales</taxon>
        <taxon>Eggerthellaceae</taxon>
        <taxon>Paraeggerthella</taxon>
    </lineage>
</organism>
<evidence type="ECO:0000313" key="2">
    <source>
        <dbReference type="EMBL" id="RNL46966.1"/>
    </source>
</evidence>
<feature type="region of interest" description="Disordered" evidence="1">
    <location>
        <begin position="80"/>
        <end position="104"/>
    </location>
</feature>
<accession>A0A3N0BGF8</accession>
<protein>
    <submittedName>
        <fullName evidence="2">DUF1490 domain-containing protein</fullName>
    </submittedName>
</protein>
<gene>
    <name evidence="2" type="ORF">DMP08_04340</name>
</gene>
<reference evidence="3" key="1">
    <citation type="submission" date="2018-05" db="EMBL/GenBank/DDBJ databases">
        <title>Genome Sequencing of selected type strains of the family Eggerthellaceae.</title>
        <authorList>
            <person name="Danylec N."/>
            <person name="Stoll D.A."/>
            <person name="Doetsch A."/>
            <person name="Huch M."/>
        </authorList>
    </citation>
    <scope>NUCLEOTIDE SEQUENCE [LARGE SCALE GENOMIC DNA]</scope>
    <source>
        <strain evidence="3">DSM 16106</strain>
    </source>
</reference>
<dbReference type="OrthoDB" id="3183565at2"/>
<dbReference type="AlphaFoldDB" id="A0A3N0BGF8"/>
<dbReference type="Proteomes" id="UP000278632">
    <property type="component" value="Unassembled WGS sequence"/>
</dbReference>
<dbReference type="EMBL" id="QICD01000005">
    <property type="protein sequence ID" value="RNL46966.1"/>
    <property type="molecule type" value="Genomic_DNA"/>
</dbReference>
<dbReference type="InterPro" id="IPR046092">
    <property type="entry name" value="DUF6110"/>
</dbReference>